<dbReference type="STRING" id="252514.A3224_10215"/>
<dbReference type="Proteomes" id="UP000076077">
    <property type="component" value="Chromosome"/>
</dbReference>
<name>A0A143HMI0_MICTH</name>
<keyword evidence="1" id="KW-0732">Signal</keyword>
<dbReference type="InterPro" id="IPR023155">
    <property type="entry name" value="Cyt_c-552/4"/>
</dbReference>
<dbReference type="Gene3D" id="1.10.1130.10">
    <property type="entry name" value="Flavocytochrome C3, Chain A"/>
    <property type="match status" value="2"/>
</dbReference>
<dbReference type="InterPro" id="IPR019734">
    <property type="entry name" value="TPR_rpt"/>
</dbReference>
<dbReference type="Pfam" id="PF13435">
    <property type="entry name" value="Cytochrome_C554"/>
    <property type="match status" value="1"/>
</dbReference>
<dbReference type="InterPro" id="IPR010177">
    <property type="entry name" value="Paired_CXXCH_1"/>
</dbReference>
<evidence type="ECO:0000313" key="6">
    <source>
        <dbReference type="EMBL" id="MCX2802937.1"/>
    </source>
</evidence>
<accession>A0A143HMI0</accession>
<evidence type="ECO:0000256" key="2">
    <source>
        <dbReference type="PROSITE-ProRule" id="PRU00339"/>
    </source>
</evidence>
<evidence type="ECO:0000259" key="4">
    <source>
        <dbReference type="Pfam" id="PF13435"/>
    </source>
</evidence>
<keyword evidence="2" id="KW-0802">TPR repeat</keyword>
<dbReference type="RefSeq" id="WP_067154084.1">
    <property type="nucleotide sequence ID" value="NZ_CP014864.1"/>
</dbReference>
<evidence type="ECO:0000256" key="1">
    <source>
        <dbReference type="ARBA" id="ARBA00022729"/>
    </source>
</evidence>
<reference evidence="7" key="1">
    <citation type="submission" date="2016-03" db="EMBL/GenBank/DDBJ databases">
        <authorList>
            <person name="Lee Y.-S."/>
            <person name="Choi Y.-L."/>
        </authorList>
    </citation>
    <scope>NUCLEOTIDE SEQUENCE [LARGE SCALE GENOMIC DNA]</scope>
    <source>
        <strain evidence="7">DAU221</strain>
    </source>
</reference>
<dbReference type="PROSITE" id="PS50005">
    <property type="entry name" value="TPR"/>
    <property type="match status" value="1"/>
</dbReference>
<keyword evidence="7" id="KW-1185">Reference proteome</keyword>
<gene>
    <name evidence="5" type="ORF">A3224_10215</name>
    <name evidence="6" type="ORF">OQJ68_14180</name>
</gene>
<reference evidence="5" key="2">
    <citation type="submission" date="2016-03" db="EMBL/GenBank/DDBJ databases">
        <authorList>
            <person name="Ploux O."/>
        </authorList>
    </citation>
    <scope>NUCLEOTIDE SEQUENCE [LARGE SCALE GENOMIC DNA]</scope>
    <source>
        <strain evidence="5">DAU221</strain>
    </source>
</reference>
<evidence type="ECO:0000313" key="7">
    <source>
        <dbReference type="Proteomes" id="UP000076077"/>
    </source>
</evidence>
<reference evidence="6" key="3">
    <citation type="submission" date="2022-11" db="EMBL/GenBank/DDBJ databases">
        <title>Chitin-degrading and fungicidal potential of chitinolytic bacterial strains from marine environment of the Pacific Ocean regions.</title>
        <authorList>
            <person name="Pentekhina I."/>
            <person name="Nedashkovskaya O."/>
            <person name="Seitkalieva A."/>
            <person name="Podvolotskaya A."/>
            <person name="Tekutyeva L."/>
            <person name="Balabanova L."/>
        </authorList>
    </citation>
    <scope>NUCLEOTIDE SEQUENCE</scope>
    <source>
        <strain evidence="6">KMM 6838</strain>
    </source>
</reference>
<dbReference type="InterPro" id="IPR051829">
    <property type="entry name" value="Multiheme_Cytochr_ET"/>
</dbReference>
<dbReference type="Pfam" id="PF13646">
    <property type="entry name" value="HEAT_2"/>
    <property type="match status" value="1"/>
</dbReference>
<dbReference type="InterPro" id="IPR011990">
    <property type="entry name" value="TPR-like_helical_dom_sf"/>
</dbReference>
<sequence>MQRATKVSVKGDFSGARLSALGFEHRFYSKGDTFWVETQGEEGVAKSYQVLYTFGTEPLQQYLVATEKGRLQALPLAWDTERSLWFHLQEDLKPKTGEWIHWTGGGMNWNSMCADCHSTGLKKNYVPADDRYETSWQALDVGCEACHGPGAAHVKQAQAGTTINRALLDMIRGETSQKTVEKCGRCHARREQLTPAFEHGGHSMLNHYLPDPLSQGLYHSDGQIDQEVFVYGSFTQSRMYQLGVTCTHCHDPHSAKVKREGNALCLGCHAAQYATPAHHHHSPDGASRENTAYDRGTGDQCVDCHMPGKVYMTNDFRRDHSLRVPRPDLSAKFGTPNACNNCHGDRSPEWAAEQVRLWFGDTRAPHYSDTLTRAAVDPLGTRQALITLLQDPAQPHIARAATVQYLAQLMPTDPAVRQALLHGLDDSNALIRATIARAMYDLPLEQKLPDLLQLLDDPVTAVRIAAARSLVELKPNSPAWHTLNRDTHNLLAKAAEEYQTQLTVNSDFAASHIQQGTDALKSGREEDAARHFVRALEIDDHQNAARMSLAQLRYRQGDITAAESLYRKVISQEPDAAAPHYALGLLLAELGQLTAAETELEAAARLGANPRAWYNLAVLRHQQGRADAEKAYLQALELSPGNPEFTQGLASFYVQNKQWRKARTLIKQSLSVNPNHPLLLRLRQFLAQAPQT</sequence>
<feature type="domain" description="Doubled CXXCH motif" evidence="3">
    <location>
        <begin position="245"/>
        <end position="272"/>
    </location>
</feature>
<dbReference type="Pfam" id="PF09699">
    <property type="entry name" value="Paired_CXXCH_1"/>
    <property type="match status" value="1"/>
</dbReference>
<evidence type="ECO:0000259" key="3">
    <source>
        <dbReference type="Pfam" id="PF09699"/>
    </source>
</evidence>
<dbReference type="Proteomes" id="UP001209730">
    <property type="component" value="Unassembled WGS sequence"/>
</dbReference>
<feature type="repeat" description="TPR" evidence="2">
    <location>
        <begin position="543"/>
        <end position="576"/>
    </location>
</feature>
<dbReference type="EMBL" id="CP014864">
    <property type="protein sequence ID" value="AMX02899.1"/>
    <property type="molecule type" value="Genomic_DNA"/>
</dbReference>
<dbReference type="InterPro" id="IPR011989">
    <property type="entry name" value="ARM-like"/>
</dbReference>
<dbReference type="PANTHER" id="PTHR35038">
    <property type="entry name" value="DISSIMILATORY SULFITE REDUCTASE SIRA"/>
    <property type="match status" value="1"/>
</dbReference>
<protein>
    <submittedName>
        <fullName evidence="6">Tetratricopeptide repeat protein</fullName>
    </submittedName>
</protein>
<dbReference type="SUPFAM" id="SSF48695">
    <property type="entry name" value="Multiheme cytochromes"/>
    <property type="match status" value="1"/>
</dbReference>
<dbReference type="SUPFAM" id="SSF48452">
    <property type="entry name" value="TPR-like"/>
    <property type="match status" value="1"/>
</dbReference>
<organism evidence="5 7">
    <name type="scientific">Microbulbifer thermotolerans</name>
    <dbReference type="NCBI Taxonomy" id="252514"/>
    <lineage>
        <taxon>Bacteria</taxon>
        <taxon>Pseudomonadati</taxon>
        <taxon>Pseudomonadota</taxon>
        <taxon>Gammaproteobacteria</taxon>
        <taxon>Cellvibrionales</taxon>
        <taxon>Microbulbiferaceae</taxon>
        <taxon>Microbulbifer</taxon>
    </lineage>
</organism>
<dbReference type="InterPro" id="IPR036280">
    <property type="entry name" value="Multihaem_cyt_sf"/>
</dbReference>
<dbReference type="Gene3D" id="1.25.40.10">
    <property type="entry name" value="Tetratricopeptide repeat domain"/>
    <property type="match status" value="2"/>
</dbReference>
<dbReference type="Pfam" id="PF14559">
    <property type="entry name" value="TPR_19"/>
    <property type="match status" value="2"/>
</dbReference>
<proteinExistence type="predicted"/>
<dbReference type="KEGG" id="mthd:A3224_10215"/>
<feature type="domain" description="Cytochrome c-552/4" evidence="4">
    <location>
        <begin position="109"/>
        <end position="148"/>
    </location>
</feature>
<dbReference type="EMBL" id="JAPHQB010000027">
    <property type="protein sequence ID" value="MCX2802937.1"/>
    <property type="molecule type" value="Genomic_DNA"/>
</dbReference>
<dbReference type="PANTHER" id="PTHR35038:SF8">
    <property type="entry name" value="C-TYPE POLYHEME CYTOCHROME OMCC"/>
    <property type="match status" value="1"/>
</dbReference>
<dbReference type="GeneID" id="76608425"/>
<dbReference type="Gene3D" id="1.25.10.10">
    <property type="entry name" value="Leucine-rich Repeat Variant"/>
    <property type="match status" value="1"/>
</dbReference>
<dbReference type="AlphaFoldDB" id="A0A143HMI0"/>
<evidence type="ECO:0000313" key="5">
    <source>
        <dbReference type="EMBL" id="AMX02899.1"/>
    </source>
</evidence>
<dbReference type="SMART" id="SM00028">
    <property type="entry name" value="TPR"/>
    <property type="match status" value="4"/>
</dbReference>
<dbReference type="OrthoDB" id="9814800at2"/>